<dbReference type="SUPFAM" id="SSF51905">
    <property type="entry name" value="FAD/NAD(P)-binding domain"/>
    <property type="match status" value="1"/>
</dbReference>
<protein>
    <submittedName>
        <fullName evidence="3">FAD-dependent oxidoreductase</fullName>
    </submittedName>
</protein>
<dbReference type="GO" id="GO:0005737">
    <property type="term" value="C:cytoplasm"/>
    <property type="evidence" value="ECO:0007669"/>
    <property type="project" value="TreeGrafter"/>
</dbReference>
<evidence type="ECO:0000313" key="3">
    <source>
        <dbReference type="EMBL" id="MXQ08135.1"/>
    </source>
</evidence>
<comment type="caution">
    <text evidence="3">The sequence shown here is derived from an EMBL/GenBank/DDBJ whole genome shotgun (WGS) entry which is preliminary data.</text>
</comment>
<dbReference type="Gene3D" id="3.50.50.60">
    <property type="entry name" value="FAD/NAD(P)-binding domain"/>
    <property type="match status" value="1"/>
</dbReference>
<keyword evidence="1" id="KW-0560">Oxidoreductase</keyword>
<reference evidence="3 4" key="2">
    <citation type="submission" date="2020-03" db="EMBL/GenBank/DDBJ databases">
        <title>Kangsaoukella pontilimi gen. nov., sp. nov., a new member of the family Rhodobacteraceae isolated from a tidal mudflat.</title>
        <authorList>
            <person name="Kim I.S."/>
        </authorList>
    </citation>
    <scope>NUCLEOTIDE SEQUENCE [LARGE SCALE GENOMIC DNA]</scope>
    <source>
        <strain evidence="3 4">GH1-50</strain>
    </source>
</reference>
<dbReference type="PANTHER" id="PTHR13847">
    <property type="entry name" value="SARCOSINE DEHYDROGENASE-RELATED"/>
    <property type="match status" value="1"/>
</dbReference>
<evidence type="ECO:0000259" key="2">
    <source>
        <dbReference type="Pfam" id="PF01266"/>
    </source>
</evidence>
<dbReference type="InterPro" id="IPR036188">
    <property type="entry name" value="FAD/NAD-bd_sf"/>
</dbReference>
<dbReference type="Pfam" id="PF01266">
    <property type="entry name" value="DAO"/>
    <property type="match status" value="1"/>
</dbReference>
<dbReference type="Gene3D" id="3.30.9.10">
    <property type="entry name" value="D-Amino Acid Oxidase, subunit A, domain 2"/>
    <property type="match status" value="1"/>
</dbReference>
<dbReference type="EMBL" id="WUPT01000002">
    <property type="protein sequence ID" value="MXQ08135.1"/>
    <property type="molecule type" value="Genomic_DNA"/>
</dbReference>
<feature type="domain" description="FAD dependent oxidoreductase" evidence="2">
    <location>
        <begin position="38"/>
        <end position="385"/>
    </location>
</feature>
<accession>A0A7C9MJY8</accession>
<reference evidence="3 4" key="1">
    <citation type="submission" date="2019-12" db="EMBL/GenBank/DDBJ databases">
        <authorList>
            <person name="Lee S.D."/>
        </authorList>
    </citation>
    <scope>NUCLEOTIDE SEQUENCE [LARGE SCALE GENOMIC DNA]</scope>
    <source>
        <strain evidence="3 4">GH1-50</strain>
    </source>
</reference>
<name>A0A7C9MJY8_9RHOB</name>
<dbReference type="GO" id="GO:0016491">
    <property type="term" value="F:oxidoreductase activity"/>
    <property type="evidence" value="ECO:0007669"/>
    <property type="project" value="UniProtKB-KW"/>
</dbReference>
<dbReference type="PANTHER" id="PTHR13847:SF281">
    <property type="entry name" value="FAD DEPENDENT OXIDOREDUCTASE DOMAIN-CONTAINING PROTEIN"/>
    <property type="match status" value="1"/>
</dbReference>
<organism evidence="3 4">
    <name type="scientific">Kangsaoukella pontilimi</name>
    <dbReference type="NCBI Taxonomy" id="2691042"/>
    <lineage>
        <taxon>Bacteria</taxon>
        <taxon>Pseudomonadati</taxon>
        <taxon>Pseudomonadota</taxon>
        <taxon>Alphaproteobacteria</taxon>
        <taxon>Rhodobacterales</taxon>
        <taxon>Paracoccaceae</taxon>
        <taxon>Kangsaoukella</taxon>
    </lineage>
</organism>
<sequence length="431" mass="46829">MNPLYRNDRRGTYPPSYYAATTNIPAERPALDGSIRADVAIVGAGYTGLSTALHAAEKGLDVVVIDAHRAGFGASGRNGGQAGTGWNKDQIWLEKRLGRDDARKLWDLTVEAKALTRSLVARHAPDADYKPGIFHGAYDKSGIEEWRTLSEHLAKHYDYPSEMVEGREAVSRIVKTAFYKGGVMDWDAGHLHPLRYCLGLARAAEAAGVRIFERTEATRIGKGGIRTPSGTIHADHVVLAGNGYFPDLQDKVSSRVMPINSFIAATEPLGDLADEVLPMDVAVADDKFVVNYFRLSEDKRLLFGGRENYGLGFPTDILTALRARMEKLFPQIAGIGIDYHWGGTLGITIPRLPYIRRIDDQTLVAAGFSGHGVAMTGLAGKILAEAIAGDEARLGLVSKLPVAPFPGGKHSRAPLLTLAMTWFSLRDRLGI</sequence>
<keyword evidence="4" id="KW-1185">Reference proteome</keyword>
<dbReference type="InterPro" id="IPR006076">
    <property type="entry name" value="FAD-dep_OxRdtase"/>
</dbReference>
<dbReference type="AlphaFoldDB" id="A0A7C9MJY8"/>
<proteinExistence type="predicted"/>
<gene>
    <name evidence="3" type="ORF">GQ651_09805</name>
</gene>
<dbReference type="RefSeq" id="WP_160764079.1">
    <property type="nucleotide sequence ID" value="NZ_WUPT01000002.1"/>
</dbReference>
<evidence type="ECO:0000256" key="1">
    <source>
        <dbReference type="ARBA" id="ARBA00023002"/>
    </source>
</evidence>
<dbReference type="Proteomes" id="UP000480350">
    <property type="component" value="Unassembled WGS sequence"/>
</dbReference>
<evidence type="ECO:0000313" key="4">
    <source>
        <dbReference type="Proteomes" id="UP000480350"/>
    </source>
</evidence>